<feature type="transmembrane region" description="Helical" evidence="1">
    <location>
        <begin position="79"/>
        <end position="98"/>
    </location>
</feature>
<accession>A0A3D4T245</accession>
<name>A0A3D4T245_9CORY</name>
<evidence type="ECO:0008006" key="4">
    <source>
        <dbReference type="Google" id="ProtNLM"/>
    </source>
</evidence>
<evidence type="ECO:0000313" key="3">
    <source>
        <dbReference type="Proteomes" id="UP000261739"/>
    </source>
</evidence>
<keyword evidence="1" id="KW-1133">Transmembrane helix</keyword>
<dbReference type="InterPro" id="IPR000801">
    <property type="entry name" value="Esterase-like"/>
</dbReference>
<dbReference type="PANTHER" id="PTHR48098:SF1">
    <property type="entry name" value="DIACYLGLYCEROL ACYLTRANSFERASE_MYCOLYLTRANSFERASE AG85A"/>
    <property type="match status" value="1"/>
</dbReference>
<keyword evidence="1" id="KW-0812">Transmembrane</keyword>
<sequence>MPDFIRSLPLTGTTVVTVLAAVGVGCLLVLVAAQRPRRDRRTVGRLLWTALVAVAVPAAVTAVAVAALDLTLVEIPVTAVAAGVLLTAALILTGTAVVTRRSRAWWTVFPSVGAVLTTVLLVNAGYGMFPDIGSLHPEPSYREVAADELPPAVADAVPVDHWHAPTTLPEYGTLTTLPVPAPSSGFHARDAHVYLPPAWSASPRPQLPVLVLMGGIPGSPEQWISRGRATELAHDYQRKHGGLSPIIAVVDATGSTWGDPVCTDSPTAKVRTFLSRDVPDWLLSRFNADPDQSRWTIGGYSYGGLCALQVVANAPDTYGGFLDFSGDRRPTDEHRKHDSTVRDFFDGSEQAYRDANPEHLLHTRSDDGRYSRLHGWFIAGHRDRPAVDALHALSSAAERAGVDVSTATPRGGHDFGLWRDALRTTFPDVVRWG</sequence>
<dbReference type="EMBL" id="DQID01000291">
    <property type="protein sequence ID" value="HCT15347.1"/>
    <property type="molecule type" value="Genomic_DNA"/>
</dbReference>
<organism evidence="2 3">
    <name type="scientific">Corynebacterium nuruki</name>
    <dbReference type="NCBI Taxonomy" id="1032851"/>
    <lineage>
        <taxon>Bacteria</taxon>
        <taxon>Bacillati</taxon>
        <taxon>Actinomycetota</taxon>
        <taxon>Actinomycetes</taxon>
        <taxon>Mycobacteriales</taxon>
        <taxon>Corynebacteriaceae</taxon>
        <taxon>Corynebacterium</taxon>
    </lineage>
</organism>
<dbReference type="Pfam" id="PF00756">
    <property type="entry name" value="Esterase"/>
    <property type="match status" value="1"/>
</dbReference>
<dbReference type="Proteomes" id="UP000261739">
    <property type="component" value="Unassembled WGS sequence"/>
</dbReference>
<gene>
    <name evidence="2" type="ORF">DIW82_11365</name>
</gene>
<comment type="caution">
    <text evidence="2">The sequence shown here is derived from an EMBL/GenBank/DDBJ whole genome shotgun (WGS) entry which is preliminary data.</text>
</comment>
<reference evidence="2 3" key="1">
    <citation type="journal article" date="2018" name="Nat. Biotechnol.">
        <title>A standardized bacterial taxonomy based on genome phylogeny substantially revises the tree of life.</title>
        <authorList>
            <person name="Parks D.H."/>
            <person name="Chuvochina M."/>
            <person name="Waite D.W."/>
            <person name="Rinke C."/>
            <person name="Skarshewski A."/>
            <person name="Chaumeil P.A."/>
            <person name="Hugenholtz P."/>
        </authorList>
    </citation>
    <scope>NUCLEOTIDE SEQUENCE [LARGE SCALE GENOMIC DNA]</scope>
    <source>
        <strain evidence="2">UBA11247</strain>
    </source>
</reference>
<dbReference type="InterPro" id="IPR029058">
    <property type="entry name" value="AB_hydrolase_fold"/>
</dbReference>
<evidence type="ECO:0000256" key="1">
    <source>
        <dbReference type="SAM" id="Phobius"/>
    </source>
</evidence>
<dbReference type="SUPFAM" id="SSF53474">
    <property type="entry name" value="alpha/beta-Hydrolases"/>
    <property type="match status" value="1"/>
</dbReference>
<dbReference type="STRING" id="863239.GCA_000213935_00864"/>
<dbReference type="InterPro" id="IPR050583">
    <property type="entry name" value="Mycobacterial_A85_antigen"/>
</dbReference>
<dbReference type="Gene3D" id="3.40.50.1820">
    <property type="entry name" value="alpha/beta hydrolase"/>
    <property type="match status" value="1"/>
</dbReference>
<feature type="transmembrane region" description="Helical" evidence="1">
    <location>
        <begin position="105"/>
        <end position="129"/>
    </location>
</feature>
<proteinExistence type="predicted"/>
<keyword evidence="1" id="KW-0472">Membrane</keyword>
<dbReference type="RefSeq" id="WP_273052696.1">
    <property type="nucleotide sequence ID" value="NZ_DAITTW010000117.1"/>
</dbReference>
<dbReference type="PANTHER" id="PTHR48098">
    <property type="entry name" value="ENTEROCHELIN ESTERASE-RELATED"/>
    <property type="match status" value="1"/>
</dbReference>
<dbReference type="GO" id="GO:0016747">
    <property type="term" value="F:acyltransferase activity, transferring groups other than amino-acyl groups"/>
    <property type="evidence" value="ECO:0007669"/>
    <property type="project" value="TreeGrafter"/>
</dbReference>
<dbReference type="PROSITE" id="PS51257">
    <property type="entry name" value="PROKAR_LIPOPROTEIN"/>
    <property type="match status" value="1"/>
</dbReference>
<feature type="transmembrane region" description="Helical" evidence="1">
    <location>
        <begin position="45"/>
        <end position="67"/>
    </location>
</feature>
<evidence type="ECO:0000313" key="2">
    <source>
        <dbReference type="EMBL" id="HCT15347.1"/>
    </source>
</evidence>
<feature type="transmembrane region" description="Helical" evidence="1">
    <location>
        <begin position="12"/>
        <end position="33"/>
    </location>
</feature>
<protein>
    <recommendedName>
        <fullName evidence="4">Esterase</fullName>
    </recommendedName>
</protein>
<dbReference type="AlphaFoldDB" id="A0A3D4T245"/>
<feature type="non-terminal residue" evidence="2">
    <location>
        <position position="433"/>
    </location>
</feature>